<evidence type="ECO:0000313" key="3">
    <source>
        <dbReference type="Proteomes" id="UP001601521"/>
    </source>
</evidence>
<reference evidence="2 3" key="1">
    <citation type="submission" date="2024-10" db="EMBL/GenBank/DDBJ databases">
        <title>The Natural Products Discovery Center: Release of the First 8490 Sequenced Strains for Exploring Actinobacteria Biosynthetic Diversity.</title>
        <authorList>
            <person name="Kalkreuter E."/>
            <person name="Kautsar S.A."/>
            <person name="Yang D."/>
            <person name="Bader C.D."/>
            <person name="Teijaro C.N."/>
            <person name="Fluegel L."/>
            <person name="Davis C.M."/>
            <person name="Simpson J.R."/>
            <person name="Lauterbach L."/>
            <person name="Steele A.D."/>
            <person name="Gui C."/>
            <person name="Meng S."/>
            <person name="Li G."/>
            <person name="Viehrig K."/>
            <person name="Ye F."/>
            <person name="Su P."/>
            <person name="Kiefer A.F."/>
            <person name="Nichols A."/>
            <person name="Cepeda A.J."/>
            <person name="Yan W."/>
            <person name="Fan B."/>
            <person name="Jiang Y."/>
            <person name="Adhikari A."/>
            <person name="Zheng C.-J."/>
            <person name="Schuster L."/>
            <person name="Cowan T.M."/>
            <person name="Smanski M.J."/>
            <person name="Chevrette M.G."/>
            <person name="De Carvalho L.P.S."/>
            <person name="Shen B."/>
        </authorList>
    </citation>
    <scope>NUCLEOTIDE SEQUENCE [LARGE SCALE GENOMIC DNA]</scope>
    <source>
        <strain evidence="2 3">NPDC004550</strain>
    </source>
</reference>
<proteinExistence type="predicted"/>
<dbReference type="Proteomes" id="UP001601521">
    <property type="component" value="Unassembled WGS sequence"/>
</dbReference>
<organism evidence="2 3">
    <name type="scientific">Nocardia africana</name>
    <dbReference type="NCBI Taxonomy" id="134964"/>
    <lineage>
        <taxon>Bacteria</taxon>
        <taxon>Bacillati</taxon>
        <taxon>Actinomycetota</taxon>
        <taxon>Actinomycetes</taxon>
        <taxon>Mycobacteriales</taxon>
        <taxon>Nocardiaceae</taxon>
        <taxon>Nocardia</taxon>
    </lineage>
</organism>
<protein>
    <submittedName>
        <fullName evidence="2">Uncharacterized protein</fullName>
    </submittedName>
</protein>
<evidence type="ECO:0000313" key="2">
    <source>
        <dbReference type="EMBL" id="MFF0456845.1"/>
    </source>
</evidence>
<gene>
    <name evidence="2" type="ORF">ACFYTH_26085</name>
</gene>
<sequence>MTRKSTVAHAFGDFPVRTGTLFRPYDTTVSVRHKVPTLRREVGEVDTGEWPGPQDAGVGSHHGDKLTAAQPER</sequence>
<name>A0ABW6NNV3_9NOCA</name>
<dbReference type="RefSeq" id="WP_387253787.1">
    <property type="nucleotide sequence ID" value="NZ_JBIALX010000012.1"/>
</dbReference>
<comment type="caution">
    <text evidence="2">The sequence shown here is derived from an EMBL/GenBank/DDBJ whole genome shotgun (WGS) entry which is preliminary data.</text>
</comment>
<dbReference type="EMBL" id="JBIALX010000012">
    <property type="protein sequence ID" value="MFF0456845.1"/>
    <property type="molecule type" value="Genomic_DNA"/>
</dbReference>
<feature type="region of interest" description="Disordered" evidence="1">
    <location>
        <begin position="42"/>
        <end position="73"/>
    </location>
</feature>
<evidence type="ECO:0000256" key="1">
    <source>
        <dbReference type="SAM" id="MobiDB-lite"/>
    </source>
</evidence>
<keyword evidence="3" id="KW-1185">Reference proteome</keyword>
<accession>A0ABW6NNV3</accession>
<feature type="compositionally biased region" description="Basic and acidic residues" evidence="1">
    <location>
        <begin position="61"/>
        <end position="73"/>
    </location>
</feature>